<dbReference type="Proteomes" id="UP000254794">
    <property type="component" value="Unassembled WGS sequence"/>
</dbReference>
<sequence>MENLNSLLPYIKLRFNIDHPDLEECYAYGYECAKAEISEEENPYSINTAEYNQWQEGWWAGFYGEEPLFSFGASDSKEESKESIAAGSAANDQTYHPLYTGFITSLLRIGGALAATAVVGYQVIDLVA</sequence>
<protein>
    <submittedName>
        <fullName evidence="1">Transmission trait enhancer LetE</fullName>
    </submittedName>
</protein>
<dbReference type="AlphaFoldDB" id="A0A378JR97"/>
<gene>
    <name evidence="1" type="ORF">NCTC13316_02832</name>
</gene>
<dbReference type="OrthoDB" id="5649625at2"/>
<evidence type="ECO:0000313" key="1">
    <source>
        <dbReference type="EMBL" id="STX52709.1"/>
    </source>
</evidence>
<organism evidence="1 2">
    <name type="scientific">Legionella busanensis</name>
    <dbReference type="NCBI Taxonomy" id="190655"/>
    <lineage>
        <taxon>Bacteria</taxon>
        <taxon>Pseudomonadati</taxon>
        <taxon>Pseudomonadota</taxon>
        <taxon>Gammaproteobacteria</taxon>
        <taxon>Legionellales</taxon>
        <taxon>Legionellaceae</taxon>
        <taxon>Legionella</taxon>
    </lineage>
</organism>
<keyword evidence="2" id="KW-1185">Reference proteome</keyword>
<proteinExistence type="predicted"/>
<name>A0A378JR97_9GAMM</name>
<evidence type="ECO:0000313" key="2">
    <source>
        <dbReference type="Proteomes" id="UP000254794"/>
    </source>
</evidence>
<reference evidence="1 2" key="1">
    <citation type="submission" date="2018-06" db="EMBL/GenBank/DDBJ databases">
        <authorList>
            <consortium name="Pathogen Informatics"/>
            <person name="Doyle S."/>
        </authorList>
    </citation>
    <scope>NUCLEOTIDE SEQUENCE [LARGE SCALE GENOMIC DNA]</scope>
    <source>
        <strain evidence="1 2">NCTC13316</strain>
    </source>
</reference>
<accession>A0A378JR97</accession>
<dbReference type="RefSeq" id="WP_115332239.1">
    <property type="nucleotide sequence ID" value="NZ_CAAAHP010000003.1"/>
</dbReference>
<dbReference type="EMBL" id="UGOD01000001">
    <property type="protein sequence ID" value="STX52709.1"/>
    <property type="molecule type" value="Genomic_DNA"/>
</dbReference>